<dbReference type="Gene3D" id="3.40.50.300">
    <property type="entry name" value="P-loop containing nucleotide triphosphate hydrolases"/>
    <property type="match status" value="1"/>
</dbReference>
<dbReference type="Pfam" id="PF00196">
    <property type="entry name" value="GerE"/>
    <property type="match status" value="1"/>
</dbReference>
<dbReference type="Pfam" id="PF25873">
    <property type="entry name" value="WHD_MalT"/>
    <property type="match status" value="1"/>
</dbReference>
<dbReference type="InterPro" id="IPR000792">
    <property type="entry name" value="Tscrpt_reg_LuxR_C"/>
</dbReference>
<evidence type="ECO:0000256" key="2">
    <source>
        <dbReference type="ARBA" id="ARBA00023125"/>
    </source>
</evidence>
<dbReference type="InterPro" id="IPR059106">
    <property type="entry name" value="WHD_MalT"/>
</dbReference>
<dbReference type="PRINTS" id="PR00038">
    <property type="entry name" value="HTHLUXR"/>
</dbReference>
<proteinExistence type="predicted"/>
<comment type="caution">
    <text evidence="5">The sequence shown here is derived from an EMBL/GenBank/DDBJ whole genome shotgun (WGS) entry which is preliminary data.</text>
</comment>
<dbReference type="InterPro" id="IPR027417">
    <property type="entry name" value="P-loop_NTPase"/>
</dbReference>
<dbReference type="GO" id="GO:0006355">
    <property type="term" value="P:regulation of DNA-templated transcription"/>
    <property type="evidence" value="ECO:0007669"/>
    <property type="project" value="InterPro"/>
</dbReference>
<feature type="domain" description="HTH luxR-type" evidence="4">
    <location>
        <begin position="806"/>
        <end position="871"/>
    </location>
</feature>
<gene>
    <name evidence="5" type="ORF">BLA60_23420</name>
</gene>
<dbReference type="Gene3D" id="1.10.10.10">
    <property type="entry name" value="Winged helix-like DNA-binding domain superfamily/Winged helix DNA-binding domain"/>
    <property type="match status" value="1"/>
</dbReference>
<dbReference type="SMART" id="SM00421">
    <property type="entry name" value="HTH_LUXR"/>
    <property type="match status" value="1"/>
</dbReference>
<dbReference type="Proteomes" id="UP000185696">
    <property type="component" value="Unassembled WGS sequence"/>
</dbReference>
<dbReference type="InterPro" id="IPR016032">
    <property type="entry name" value="Sig_transdc_resp-reg_C-effctor"/>
</dbReference>
<keyword evidence="6" id="KW-1185">Reference proteome</keyword>
<evidence type="ECO:0000256" key="3">
    <source>
        <dbReference type="ARBA" id="ARBA00023163"/>
    </source>
</evidence>
<dbReference type="SUPFAM" id="SSF52540">
    <property type="entry name" value="P-loop containing nucleoside triphosphate hydrolases"/>
    <property type="match status" value="1"/>
</dbReference>
<dbReference type="Gene3D" id="1.25.40.10">
    <property type="entry name" value="Tetratricopeptide repeat domain"/>
    <property type="match status" value="1"/>
</dbReference>
<evidence type="ECO:0000256" key="1">
    <source>
        <dbReference type="ARBA" id="ARBA00023015"/>
    </source>
</evidence>
<evidence type="ECO:0000313" key="6">
    <source>
        <dbReference type="Proteomes" id="UP000185696"/>
    </source>
</evidence>
<dbReference type="CDD" id="cd06170">
    <property type="entry name" value="LuxR_C_like"/>
    <property type="match status" value="1"/>
</dbReference>
<dbReference type="PROSITE" id="PS50043">
    <property type="entry name" value="HTH_LUXR_2"/>
    <property type="match status" value="1"/>
</dbReference>
<dbReference type="EMBL" id="MSIF01000012">
    <property type="protein sequence ID" value="OLF08372.1"/>
    <property type="molecule type" value="Genomic_DNA"/>
</dbReference>
<dbReference type="AlphaFoldDB" id="A0A7Z0WMD9"/>
<dbReference type="InterPro" id="IPR011990">
    <property type="entry name" value="TPR-like_helical_dom_sf"/>
</dbReference>
<organism evidence="5 6">
    <name type="scientific">Actinophytocola xinjiangensis</name>
    <dbReference type="NCBI Taxonomy" id="485602"/>
    <lineage>
        <taxon>Bacteria</taxon>
        <taxon>Bacillati</taxon>
        <taxon>Actinomycetota</taxon>
        <taxon>Actinomycetes</taxon>
        <taxon>Pseudonocardiales</taxon>
        <taxon>Pseudonocardiaceae</taxon>
    </lineage>
</organism>
<protein>
    <recommendedName>
        <fullName evidence="4">HTH luxR-type domain-containing protein</fullName>
    </recommendedName>
</protein>
<dbReference type="OrthoDB" id="134985at2"/>
<evidence type="ECO:0000259" key="4">
    <source>
        <dbReference type="PROSITE" id="PS50043"/>
    </source>
</evidence>
<keyword evidence="1" id="KW-0805">Transcription regulation</keyword>
<accession>A0A7Z0WMD9</accession>
<dbReference type="RefSeq" id="WP_075135114.1">
    <property type="nucleotide sequence ID" value="NZ_MSIF01000012.1"/>
</dbReference>
<evidence type="ECO:0000313" key="5">
    <source>
        <dbReference type="EMBL" id="OLF08372.1"/>
    </source>
</evidence>
<dbReference type="PANTHER" id="PTHR44688">
    <property type="entry name" value="DNA-BINDING TRANSCRIPTIONAL ACTIVATOR DEVR_DOSR"/>
    <property type="match status" value="1"/>
</dbReference>
<keyword evidence="2" id="KW-0238">DNA-binding</keyword>
<name>A0A7Z0WMD9_9PSEU</name>
<dbReference type="GO" id="GO:0003677">
    <property type="term" value="F:DNA binding"/>
    <property type="evidence" value="ECO:0007669"/>
    <property type="project" value="UniProtKB-KW"/>
</dbReference>
<sequence>MTRSSSRRWPIPRAKTAIPQLPATFVPRERVRRRLADLAAGYPVTLVCAPAGYGKTLLLADWVAATGTADKIWVSLDADDNTTDRFWTAVVSAVHARGGTPGPAAPGRADTPAFLAEVVDALAGLPDPAYLVLDDVHEISGEQTLHGIATLIQHQPDNLRIVLSTRADPPLPLARLRLQSRLAELRMDELRVSHEDTAELMRLAGVPLTDDQVRRLVEQTAGWAAGLRLAARSLLEVADHDAFLEQFASNDRAVADFLVSEVLTRLPAPTRDLLQVVSVCEEVTPVLAGVLSGRDDAGAVLAALERESSLMMGIGADRQWFRMHPLLRSYLRADLSRQRPELAAELHARAAAWFAAATQPGKAFDHAARTGEPATSVALLRQYALPLLMSGDRHIVRRALTTAGAEVDRDPWLTLVGVLTHLRGHDVAGARAGLRRCAELWPADPGEDLLVPHRLATATFQLTTGTATTTATTTATGTADWQRLASELAGTDLEAWARLGLGWTLLGGGPSPMARGELELAVKLARDHGFDYVTVQALTALGVLRALEGEYEAMESACVESLAIAQVHGWRTDPALAIDHALGGLARLMRLDPAGALDRTRLAAAAVPEPAPPRLRYLIDAIAGAATFDTGRRADGLALLREARRAAGTGLPAQMLVGGALLEYRAALVLGRDLLAKDVATWTRANAGPVAEVSLMRAWNAFAQDAPAEAEVAVREVLDGTAPVVRAATLLEARLLETALEIRRGHRTRARAALTAALTLAEPATLVRPFHQADPSVRQLLREQIGGFGRCDEFAGRLSRQLSALDGRPDGVLTERERAVLARLCTPQSLDEVASELTVSVNTVKTHVRAIYAKLGVNNRRAAVVTGRRLGLT</sequence>
<dbReference type="SUPFAM" id="SSF46894">
    <property type="entry name" value="C-terminal effector domain of the bipartite response regulators"/>
    <property type="match status" value="1"/>
</dbReference>
<reference evidence="5 6" key="1">
    <citation type="submission" date="2016-12" db="EMBL/GenBank/DDBJ databases">
        <title>The draft genome sequence of Actinophytocola xinjiangensis.</title>
        <authorList>
            <person name="Wang W."/>
            <person name="Yuan L."/>
        </authorList>
    </citation>
    <scope>NUCLEOTIDE SEQUENCE [LARGE SCALE GENOMIC DNA]</scope>
    <source>
        <strain evidence="5 6">CGMCC 4.4663</strain>
    </source>
</reference>
<dbReference type="PANTHER" id="PTHR44688:SF16">
    <property type="entry name" value="DNA-BINDING TRANSCRIPTIONAL ACTIVATOR DEVR_DOSR"/>
    <property type="match status" value="1"/>
</dbReference>
<keyword evidence="3" id="KW-0804">Transcription</keyword>
<dbReference type="InterPro" id="IPR036388">
    <property type="entry name" value="WH-like_DNA-bd_sf"/>
</dbReference>